<dbReference type="GO" id="GO:0055085">
    <property type="term" value="P:transmembrane transport"/>
    <property type="evidence" value="ECO:0007669"/>
    <property type="project" value="InterPro"/>
</dbReference>
<name>A0A5C0AZQ1_9BURK</name>
<dbReference type="InterPro" id="IPR050366">
    <property type="entry name" value="BP-dependent_transpt_permease"/>
</dbReference>
<evidence type="ECO:0000256" key="6">
    <source>
        <dbReference type="ARBA" id="ARBA00023136"/>
    </source>
</evidence>
<keyword evidence="10" id="KW-1185">Reference proteome</keyword>
<keyword evidence="5 7" id="KW-1133">Transmembrane helix</keyword>
<keyword evidence="4 7" id="KW-0812">Transmembrane</keyword>
<evidence type="ECO:0000256" key="7">
    <source>
        <dbReference type="RuleBase" id="RU363032"/>
    </source>
</evidence>
<evidence type="ECO:0000313" key="10">
    <source>
        <dbReference type="Proteomes" id="UP000325161"/>
    </source>
</evidence>
<evidence type="ECO:0000256" key="3">
    <source>
        <dbReference type="ARBA" id="ARBA00022475"/>
    </source>
</evidence>
<evidence type="ECO:0000256" key="1">
    <source>
        <dbReference type="ARBA" id="ARBA00004651"/>
    </source>
</evidence>
<reference evidence="9 10" key="1">
    <citation type="submission" date="2019-08" db="EMBL/GenBank/DDBJ databases">
        <title>Amphibian skin-associated Pigmentiphaga: genome sequence and occurrence across geography and hosts.</title>
        <authorList>
            <person name="Bletz M.C."/>
            <person name="Bunk B."/>
            <person name="Sproeer C."/>
            <person name="Biwer P."/>
            <person name="Reiter S."/>
            <person name="Rabemananjara F.C.E."/>
            <person name="Schulz S."/>
            <person name="Overmann J."/>
            <person name="Vences M."/>
        </authorList>
    </citation>
    <scope>NUCLEOTIDE SEQUENCE [LARGE SCALE GENOMIC DNA]</scope>
    <source>
        <strain evidence="9 10">Mada1488</strain>
    </source>
</reference>
<feature type="transmembrane region" description="Helical" evidence="7">
    <location>
        <begin position="213"/>
        <end position="238"/>
    </location>
</feature>
<dbReference type="PROSITE" id="PS50928">
    <property type="entry name" value="ABC_TM1"/>
    <property type="match status" value="1"/>
</dbReference>
<dbReference type="SUPFAM" id="SSF161098">
    <property type="entry name" value="MetI-like"/>
    <property type="match status" value="1"/>
</dbReference>
<dbReference type="CDD" id="cd06261">
    <property type="entry name" value="TM_PBP2"/>
    <property type="match status" value="1"/>
</dbReference>
<dbReference type="Pfam" id="PF12911">
    <property type="entry name" value="OppC_N"/>
    <property type="match status" value="1"/>
</dbReference>
<feature type="domain" description="ABC transmembrane type-1" evidence="8">
    <location>
        <begin position="92"/>
        <end position="281"/>
    </location>
</feature>
<dbReference type="InterPro" id="IPR025966">
    <property type="entry name" value="OppC_N"/>
</dbReference>
<keyword evidence="3" id="KW-1003">Cell membrane</keyword>
<protein>
    <submittedName>
        <fullName evidence="9">ABC transporter permease</fullName>
    </submittedName>
</protein>
<evidence type="ECO:0000256" key="2">
    <source>
        <dbReference type="ARBA" id="ARBA00022448"/>
    </source>
</evidence>
<comment type="similarity">
    <text evidence="7">Belongs to the binding-protein-dependent transport system permease family.</text>
</comment>
<dbReference type="GO" id="GO:0005886">
    <property type="term" value="C:plasma membrane"/>
    <property type="evidence" value="ECO:0007669"/>
    <property type="project" value="UniProtKB-SubCell"/>
</dbReference>
<keyword evidence="2 7" id="KW-0813">Transport</keyword>
<dbReference type="InterPro" id="IPR035906">
    <property type="entry name" value="MetI-like_sf"/>
</dbReference>
<dbReference type="AlphaFoldDB" id="A0A5C0AZQ1"/>
<dbReference type="RefSeq" id="WP_148815950.1">
    <property type="nucleotide sequence ID" value="NZ_CP043046.1"/>
</dbReference>
<dbReference type="PANTHER" id="PTHR43386">
    <property type="entry name" value="OLIGOPEPTIDE TRANSPORT SYSTEM PERMEASE PROTEIN APPC"/>
    <property type="match status" value="1"/>
</dbReference>
<dbReference type="InterPro" id="IPR000515">
    <property type="entry name" value="MetI-like"/>
</dbReference>
<evidence type="ECO:0000256" key="5">
    <source>
        <dbReference type="ARBA" id="ARBA00022989"/>
    </source>
</evidence>
<keyword evidence="6 7" id="KW-0472">Membrane</keyword>
<evidence type="ECO:0000259" key="8">
    <source>
        <dbReference type="PROSITE" id="PS50928"/>
    </source>
</evidence>
<proteinExistence type="inferred from homology"/>
<gene>
    <name evidence="9" type="ORF">FXN63_14465</name>
</gene>
<dbReference type="OrthoDB" id="9783218at2"/>
<comment type="subcellular location">
    <subcellularLocation>
        <location evidence="1 7">Cell membrane</location>
        <topology evidence="1 7">Multi-pass membrane protein</topology>
    </subcellularLocation>
</comment>
<dbReference type="Proteomes" id="UP000325161">
    <property type="component" value="Chromosome"/>
</dbReference>
<organism evidence="9 10">
    <name type="scientific">Pigmentiphaga aceris</name>
    <dbReference type="NCBI Taxonomy" id="1940612"/>
    <lineage>
        <taxon>Bacteria</taxon>
        <taxon>Pseudomonadati</taxon>
        <taxon>Pseudomonadota</taxon>
        <taxon>Betaproteobacteria</taxon>
        <taxon>Burkholderiales</taxon>
        <taxon>Alcaligenaceae</taxon>
        <taxon>Pigmentiphaga</taxon>
    </lineage>
</organism>
<dbReference type="EMBL" id="CP043046">
    <property type="protein sequence ID" value="QEI06903.1"/>
    <property type="molecule type" value="Genomic_DNA"/>
</dbReference>
<dbReference type="Pfam" id="PF00528">
    <property type="entry name" value="BPD_transp_1"/>
    <property type="match status" value="1"/>
</dbReference>
<evidence type="ECO:0000313" key="9">
    <source>
        <dbReference type="EMBL" id="QEI06903.1"/>
    </source>
</evidence>
<sequence length="295" mass="31041">MTAISSTSAGKRPAQAGWRRRYWQPVRRQPTAIAGLLIVGLFAFMALFAPWLSTHDPIVQNFADALQGPSLSHFLGTDSFGQDVFSRVLHGTRLALGIGVASVSLGMAGGMLIGLVAGLAGGKVEWALMRVVDALLAFPEIILAIAFVAVFGMGVDKVIYALAVSFIGPFARIVRSDVLQVKALPFIEAAQLMGVPRVQIILRHLLPNVAPSLLVQAGIRISTAILLESGLSFFSIGVVPPTPDLGLMIAEGRAFITMAPWISAAPGAALAILLVGLTLLGDGLSNAFNPRSQGR</sequence>
<feature type="transmembrane region" description="Helical" evidence="7">
    <location>
        <begin position="31"/>
        <end position="52"/>
    </location>
</feature>
<dbReference type="KEGG" id="pacr:FXN63_14465"/>
<feature type="transmembrane region" description="Helical" evidence="7">
    <location>
        <begin position="94"/>
        <end position="119"/>
    </location>
</feature>
<evidence type="ECO:0000256" key="4">
    <source>
        <dbReference type="ARBA" id="ARBA00022692"/>
    </source>
</evidence>
<dbReference type="PANTHER" id="PTHR43386:SF1">
    <property type="entry name" value="D,D-DIPEPTIDE TRANSPORT SYSTEM PERMEASE PROTEIN DDPC-RELATED"/>
    <property type="match status" value="1"/>
</dbReference>
<feature type="transmembrane region" description="Helical" evidence="7">
    <location>
        <begin position="131"/>
        <end position="152"/>
    </location>
</feature>
<dbReference type="Gene3D" id="1.10.3720.10">
    <property type="entry name" value="MetI-like"/>
    <property type="match status" value="1"/>
</dbReference>
<accession>A0A5C0AZQ1</accession>
<feature type="transmembrane region" description="Helical" evidence="7">
    <location>
        <begin position="258"/>
        <end position="281"/>
    </location>
</feature>